<dbReference type="GO" id="GO:0006000">
    <property type="term" value="P:fructose metabolic process"/>
    <property type="evidence" value="ECO:0007669"/>
    <property type="project" value="TreeGrafter"/>
</dbReference>
<comment type="similarity">
    <text evidence="2 6">Belongs to the FBPase class 1 family.</text>
</comment>
<evidence type="ECO:0000256" key="7">
    <source>
        <dbReference type="SAM" id="MobiDB-lite"/>
    </source>
</evidence>
<feature type="region of interest" description="Disordered" evidence="7">
    <location>
        <begin position="463"/>
        <end position="484"/>
    </location>
</feature>
<dbReference type="Pfam" id="PF00160">
    <property type="entry name" value="Pro_isomerase"/>
    <property type="match status" value="1"/>
</dbReference>
<dbReference type="Gene3D" id="3.30.540.10">
    <property type="entry name" value="Fructose-1,6-Bisphosphatase, subunit A, domain 1"/>
    <property type="match status" value="1"/>
</dbReference>
<accession>A0A0V0QEI3</accession>
<dbReference type="InterPro" id="IPR029000">
    <property type="entry name" value="Cyclophilin-like_dom_sf"/>
</dbReference>
<dbReference type="GO" id="GO:0003755">
    <property type="term" value="F:peptidyl-prolyl cis-trans isomerase activity"/>
    <property type="evidence" value="ECO:0007669"/>
    <property type="project" value="InterPro"/>
</dbReference>
<keyword evidence="4 6" id="KW-0378">Hydrolase</keyword>
<dbReference type="OrthoDB" id="271386at2759"/>
<keyword evidence="5 6" id="KW-0119">Carbohydrate metabolism</keyword>
<dbReference type="Proteomes" id="UP000054937">
    <property type="component" value="Unassembled WGS sequence"/>
</dbReference>
<dbReference type="PRINTS" id="PR00115">
    <property type="entry name" value="F16BPHPHTASE"/>
</dbReference>
<dbReference type="EMBL" id="LDAU01000184">
    <property type="protein sequence ID" value="KRX00613.1"/>
    <property type="molecule type" value="Genomic_DNA"/>
</dbReference>
<dbReference type="GO" id="GO:0005986">
    <property type="term" value="P:sucrose biosynthetic process"/>
    <property type="evidence" value="ECO:0007669"/>
    <property type="project" value="TreeGrafter"/>
</dbReference>
<dbReference type="PANTHER" id="PTHR11556:SF41">
    <property type="entry name" value="FRUCTOSE-1,6-BISPHOSPHATASE, CYTOSOLIC"/>
    <property type="match status" value="1"/>
</dbReference>
<dbReference type="InterPro" id="IPR044015">
    <property type="entry name" value="FBPase_C_dom"/>
</dbReference>
<protein>
    <recommendedName>
        <fullName evidence="3">fructose-bisphosphatase</fullName>
        <ecNumber evidence="3">3.1.3.11</ecNumber>
    </recommendedName>
</protein>
<keyword evidence="10" id="KW-1185">Reference proteome</keyword>
<dbReference type="InterPro" id="IPR000146">
    <property type="entry name" value="FBPase_class-1"/>
</dbReference>
<dbReference type="InParanoid" id="A0A0V0QEI3"/>
<feature type="compositionally biased region" description="Low complexity" evidence="7">
    <location>
        <begin position="464"/>
        <end position="479"/>
    </location>
</feature>
<dbReference type="PANTHER" id="PTHR11556">
    <property type="entry name" value="FRUCTOSE-1,6-BISPHOSPHATASE-RELATED"/>
    <property type="match status" value="1"/>
</dbReference>
<dbReference type="SUPFAM" id="SSF50891">
    <property type="entry name" value="Cyclophilin-like"/>
    <property type="match status" value="1"/>
</dbReference>
<name>A0A0V0QEI3_PSEPJ</name>
<proteinExistence type="inferred from homology"/>
<organism evidence="9 10">
    <name type="scientific">Pseudocohnilembus persalinus</name>
    <name type="common">Ciliate</name>
    <dbReference type="NCBI Taxonomy" id="266149"/>
    <lineage>
        <taxon>Eukaryota</taxon>
        <taxon>Sar</taxon>
        <taxon>Alveolata</taxon>
        <taxon>Ciliophora</taxon>
        <taxon>Intramacronucleata</taxon>
        <taxon>Oligohymenophorea</taxon>
        <taxon>Scuticociliatia</taxon>
        <taxon>Philasterida</taxon>
        <taxon>Pseudocohnilembidae</taxon>
        <taxon>Pseudocohnilembus</taxon>
    </lineage>
</organism>
<evidence type="ECO:0000256" key="2">
    <source>
        <dbReference type="ARBA" id="ARBA00010941"/>
    </source>
</evidence>
<dbReference type="InterPro" id="IPR002130">
    <property type="entry name" value="Cyclophilin-type_PPIase_dom"/>
</dbReference>
<evidence type="ECO:0000256" key="6">
    <source>
        <dbReference type="RuleBase" id="RU000508"/>
    </source>
</evidence>
<keyword evidence="9" id="KW-0413">Isomerase</keyword>
<dbReference type="GO" id="GO:0006094">
    <property type="term" value="P:gluconeogenesis"/>
    <property type="evidence" value="ECO:0007669"/>
    <property type="project" value="TreeGrafter"/>
</dbReference>
<dbReference type="GO" id="GO:0042132">
    <property type="term" value="F:fructose 1,6-bisphosphate 1-phosphatase activity"/>
    <property type="evidence" value="ECO:0007669"/>
    <property type="project" value="UniProtKB-EC"/>
</dbReference>
<dbReference type="InterPro" id="IPR033391">
    <property type="entry name" value="FBPase_N"/>
</dbReference>
<dbReference type="Pfam" id="PF18913">
    <property type="entry name" value="FBPase_C"/>
    <property type="match status" value="1"/>
</dbReference>
<evidence type="ECO:0000313" key="10">
    <source>
        <dbReference type="Proteomes" id="UP000054937"/>
    </source>
</evidence>
<comment type="caution">
    <text evidence="9">The sequence shown here is derived from an EMBL/GenBank/DDBJ whole genome shotgun (WGS) entry which is preliminary data.</text>
</comment>
<dbReference type="GO" id="GO:0006002">
    <property type="term" value="P:fructose 6-phosphate metabolic process"/>
    <property type="evidence" value="ECO:0007669"/>
    <property type="project" value="TreeGrafter"/>
</dbReference>
<dbReference type="EC" id="3.1.3.11" evidence="3"/>
<evidence type="ECO:0000313" key="9">
    <source>
        <dbReference type="EMBL" id="KRX00613.1"/>
    </source>
</evidence>
<evidence type="ECO:0000256" key="3">
    <source>
        <dbReference type="ARBA" id="ARBA00013093"/>
    </source>
</evidence>
<dbReference type="GO" id="GO:0005829">
    <property type="term" value="C:cytosol"/>
    <property type="evidence" value="ECO:0007669"/>
    <property type="project" value="TreeGrafter"/>
</dbReference>
<dbReference type="SUPFAM" id="SSF56655">
    <property type="entry name" value="Carbohydrate phosphatase"/>
    <property type="match status" value="1"/>
</dbReference>
<reference evidence="9 10" key="1">
    <citation type="journal article" date="2015" name="Sci. Rep.">
        <title>Genome of the facultative scuticociliatosis pathogen Pseudocohnilembus persalinus provides insight into its virulence through horizontal gene transfer.</title>
        <authorList>
            <person name="Xiong J."/>
            <person name="Wang G."/>
            <person name="Cheng J."/>
            <person name="Tian M."/>
            <person name="Pan X."/>
            <person name="Warren A."/>
            <person name="Jiang C."/>
            <person name="Yuan D."/>
            <person name="Miao W."/>
        </authorList>
    </citation>
    <scope>NUCLEOTIDE SEQUENCE [LARGE SCALE GENOMIC DNA]</scope>
    <source>
        <strain evidence="9">36N120E</strain>
    </source>
</reference>
<dbReference type="PROSITE" id="PS50072">
    <property type="entry name" value="CSA_PPIASE_2"/>
    <property type="match status" value="1"/>
</dbReference>
<comment type="catalytic activity">
    <reaction evidence="1">
        <text>beta-D-fructose 1,6-bisphosphate + H2O = beta-D-fructose 6-phosphate + phosphate</text>
        <dbReference type="Rhea" id="RHEA:11064"/>
        <dbReference type="ChEBI" id="CHEBI:15377"/>
        <dbReference type="ChEBI" id="CHEBI:32966"/>
        <dbReference type="ChEBI" id="CHEBI:43474"/>
        <dbReference type="ChEBI" id="CHEBI:57634"/>
        <dbReference type="EC" id="3.1.3.11"/>
    </reaction>
</comment>
<dbReference type="Pfam" id="PF00316">
    <property type="entry name" value="FBPase"/>
    <property type="match status" value="1"/>
</dbReference>
<feature type="domain" description="PPIase cyclophilin-type" evidence="8">
    <location>
        <begin position="160"/>
        <end position="316"/>
    </location>
</feature>
<dbReference type="Gene3D" id="2.40.100.10">
    <property type="entry name" value="Cyclophilin-like"/>
    <property type="match status" value="1"/>
</dbReference>
<dbReference type="Gene3D" id="3.40.190.80">
    <property type="match status" value="1"/>
</dbReference>
<sequence>MVDDPNYQQMKIIVQDLENQKNKSSFLNSLRKNSLYQKNILLNEKNYKADYDINKKNLKKSLDKNFVDSIFPKIKLQKQVQKQERPAFITVNNKKTYFSLKDFAESEYRQINYADLEKKYQLNQFQKFSKKQQETLFQETKSRKFCFLDFKDIINKKTFRLVFELYWDIAPLACENFLSLCQGFRDRAGEKKSKIFSYKGQKIQRFRRYFFLQGGFFPDFKSVFGGYFRDESYQVKHNVPGILGCANQGKPHTNSSSFYVTMEEMEGLDKKGVAFGRVVEGLKELQKLNKNLNDQNFDLQIIDCGKFYYDTHINRPLSSFEDEVFQDIKSLKSLSSDGVEASDVKSIKIDCNNQVKSKTSNIIKVNGLSDVKQKSSQNFNIVKTQSQQQQQQQKQQLLQIQSPQQQQQQKQPIVYSRKSMYQQQQCKQNNNQNLLEAKHVNIMNMSSSSNQQNRSPIIFKKRSSMMSSSYKSKKSSLSPLKRHNNNKKNFERKLSYESLITEIQEIEQEEQQIIQKRKELFNFSHYQHLKENKSHQQHLEQYSEKFSLGSDFVDLMQSVEKGAIEIRKILQKAYKFQKMEDLVEEISEKLEENFIESGALSLIYNIKKNTSTKVPQSQSGRFIIAYNPIDVNSLNDVSQCGFLFIVFKKTTSAYRPATMNDFSQLGEKIDCAGYCIFGPNTQLVYHAGFRVNVYNFDKKEKKFNLSYNNVKAPKKKGILTLDTSKISDFSYNLQLFYQRKSELMHENQDTYYQRFSKSLSTDFHRTLLHGGILLLPKIQNPNSAEIGGLNFLEAQIFSYLIDKAWEISSTGEGGSILFKKCEDLQERSALFLGCGSEIQELENIFLNIRRQGSVIKILQDRSSVRE</sequence>
<evidence type="ECO:0000256" key="5">
    <source>
        <dbReference type="ARBA" id="ARBA00023277"/>
    </source>
</evidence>
<dbReference type="InterPro" id="IPR028343">
    <property type="entry name" value="FBPtase"/>
</dbReference>
<gene>
    <name evidence="9" type="ORF">PPERSA_12832</name>
</gene>
<evidence type="ECO:0000256" key="1">
    <source>
        <dbReference type="ARBA" id="ARBA00001273"/>
    </source>
</evidence>
<evidence type="ECO:0000259" key="8">
    <source>
        <dbReference type="PROSITE" id="PS50072"/>
    </source>
</evidence>
<evidence type="ECO:0000256" key="4">
    <source>
        <dbReference type="ARBA" id="ARBA00022801"/>
    </source>
</evidence>
<dbReference type="GO" id="GO:0030388">
    <property type="term" value="P:fructose 1,6-bisphosphate metabolic process"/>
    <property type="evidence" value="ECO:0007669"/>
    <property type="project" value="TreeGrafter"/>
</dbReference>
<dbReference type="AlphaFoldDB" id="A0A0V0QEI3"/>